<evidence type="ECO:0000313" key="3">
    <source>
        <dbReference type="EMBL" id="WVZ14140.1"/>
    </source>
</evidence>
<dbReference type="InterPro" id="IPR055301">
    <property type="entry name" value="Lea14-like_2"/>
</dbReference>
<keyword evidence="4" id="KW-1185">Reference proteome</keyword>
<sequence>MHAKTDSEVTSLAASSPTRSPPRRPLYYVQSPSRDSHDGEKTATTSFHSTPVLSPVASPPHSRQSSSTRFSKKDHSHSLKPWKQIDVIEEEGLLQGDDRRNGLSRRCYFLAFVVGFLLLFSLFSLILWGASRPMKPKISVKDECFGTKSEVGIGQVFNLRMKYELCVDQFRVFKAKSKVGQVLVRYVIFGVKSESIKFDDLRVQAGSDATGVTTDMITMNSTLKFTYRNTGTFFGVHVTATPVELSYSDIVIASGDMKKFYQSRRSQRLVSVAVMGNKIPLYGSGASLSSTTGMPTVPVPLNLKFVLRSRAYVLGKLVKPKYYKTIKCSITLDPKKLTSPVSLKKSCTYD</sequence>
<evidence type="ECO:0000256" key="1">
    <source>
        <dbReference type="SAM" id="MobiDB-lite"/>
    </source>
</evidence>
<organism evidence="3 4">
    <name type="scientific">Vigna mungo</name>
    <name type="common">Black gram</name>
    <name type="synonym">Phaseolus mungo</name>
    <dbReference type="NCBI Taxonomy" id="3915"/>
    <lineage>
        <taxon>Eukaryota</taxon>
        <taxon>Viridiplantae</taxon>
        <taxon>Streptophyta</taxon>
        <taxon>Embryophyta</taxon>
        <taxon>Tracheophyta</taxon>
        <taxon>Spermatophyta</taxon>
        <taxon>Magnoliopsida</taxon>
        <taxon>eudicotyledons</taxon>
        <taxon>Gunneridae</taxon>
        <taxon>Pentapetalae</taxon>
        <taxon>rosids</taxon>
        <taxon>fabids</taxon>
        <taxon>Fabales</taxon>
        <taxon>Fabaceae</taxon>
        <taxon>Papilionoideae</taxon>
        <taxon>50 kb inversion clade</taxon>
        <taxon>NPAAA clade</taxon>
        <taxon>indigoferoid/millettioid clade</taxon>
        <taxon>Phaseoleae</taxon>
        <taxon>Vigna</taxon>
    </lineage>
</organism>
<proteinExistence type="predicted"/>
<evidence type="ECO:0008006" key="5">
    <source>
        <dbReference type="Google" id="ProtNLM"/>
    </source>
</evidence>
<dbReference type="EMBL" id="CP144697">
    <property type="protein sequence ID" value="WVZ14140.1"/>
    <property type="molecule type" value="Genomic_DNA"/>
</dbReference>
<dbReference type="PANTHER" id="PTHR31852">
    <property type="entry name" value="LATE EMBRYOGENESIS ABUNDANT (LEA) HYDROXYPROLINE-RICH GLYCOPROTEIN FAMILY"/>
    <property type="match status" value="1"/>
</dbReference>
<evidence type="ECO:0000313" key="4">
    <source>
        <dbReference type="Proteomes" id="UP001374535"/>
    </source>
</evidence>
<feature type="transmembrane region" description="Helical" evidence="2">
    <location>
        <begin position="108"/>
        <end position="130"/>
    </location>
</feature>
<gene>
    <name evidence="3" type="ORF">V8G54_011706</name>
</gene>
<keyword evidence="2" id="KW-0812">Transmembrane</keyword>
<feature type="region of interest" description="Disordered" evidence="1">
    <location>
        <begin position="1"/>
        <end position="77"/>
    </location>
</feature>
<evidence type="ECO:0000256" key="2">
    <source>
        <dbReference type="SAM" id="Phobius"/>
    </source>
</evidence>
<protein>
    <recommendedName>
        <fullName evidence="5">Late embryogenesis abundant protein LEA-2 subgroup domain-containing protein</fullName>
    </recommendedName>
</protein>
<keyword evidence="2" id="KW-1133">Transmembrane helix</keyword>
<feature type="compositionally biased region" description="Polar residues" evidence="1">
    <location>
        <begin position="42"/>
        <end position="52"/>
    </location>
</feature>
<name>A0AAQ3NRT8_VIGMU</name>
<reference evidence="3 4" key="1">
    <citation type="journal article" date="2023" name="Life. Sci Alliance">
        <title>Evolutionary insights into 3D genome organization and epigenetic landscape of Vigna mungo.</title>
        <authorList>
            <person name="Junaid A."/>
            <person name="Singh B."/>
            <person name="Bhatia S."/>
        </authorList>
    </citation>
    <scope>NUCLEOTIDE SEQUENCE [LARGE SCALE GENOMIC DNA]</scope>
    <source>
        <strain evidence="3">Urdbean</strain>
    </source>
</reference>
<dbReference type="Proteomes" id="UP001374535">
    <property type="component" value="Chromosome 4"/>
</dbReference>
<keyword evidence="2" id="KW-0472">Membrane</keyword>
<accession>A0AAQ3NRT8</accession>
<dbReference type="AlphaFoldDB" id="A0AAQ3NRT8"/>